<organism evidence="2 3">
    <name type="scientific">Francisella philomiragia</name>
    <dbReference type="NCBI Taxonomy" id="28110"/>
    <lineage>
        <taxon>Bacteria</taxon>
        <taxon>Pseudomonadati</taxon>
        <taxon>Pseudomonadota</taxon>
        <taxon>Gammaproteobacteria</taxon>
        <taxon>Thiotrichales</taxon>
        <taxon>Francisellaceae</taxon>
        <taxon>Francisella</taxon>
    </lineage>
</organism>
<dbReference type="Pfam" id="PF03767">
    <property type="entry name" value="Acid_phosphat_B"/>
    <property type="match status" value="1"/>
</dbReference>
<dbReference type="PANTHER" id="PTHR31284">
    <property type="entry name" value="ACID PHOSPHATASE-LIKE PROTEIN"/>
    <property type="match status" value="1"/>
</dbReference>
<dbReference type="InterPro" id="IPR005519">
    <property type="entry name" value="Acid_phosphat_B-like"/>
</dbReference>
<evidence type="ECO:0000313" key="2">
    <source>
        <dbReference type="EMBL" id="AJI52403.1"/>
    </source>
</evidence>
<dbReference type="AlphaFoldDB" id="A0A0B6D421"/>
<dbReference type="Gene3D" id="3.40.50.1000">
    <property type="entry name" value="HAD superfamily/HAD-like"/>
    <property type="match status" value="1"/>
</dbReference>
<dbReference type="SUPFAM" id="SSF56784">
    <property type="entry name" value="HAD-like"/>
    <property type="match status" value="1"/>
</dbReference>
<dbReference type="STRING" id="28110.KU46_258"/>
<dbReference type="InterPro" id="IPR023214">
    <property type="entry name" value="HAD_sf"/>
</dbReference>
<name>A0A0B6D421_9GAMM</name>
<dbReference type="RefSeq" id="WP_044526866.1">
    <property type="nucleotide sequence ID" value="NZ_CP009440.1"/>
</dbReference>
<evidence type="ECO:0000256" key="1">
    <source>
        <dbReference type="ARBA" id="ARBA00022729"/>
    </source>
</evidence>
<dbReference type="EMBL" id="CP009440">
    <property type="protein sequence ID" value="AJI52403.1"/>
    <property type="molecule type" value="Genomic_DNA"/>
</dbReference>
<dbReference type="Proteomes" id="UP000031830">
    <property type="component" value="Chromosome"/>
</dbReference>
<dbReference type="CDD" id="cd01624">
    <property type="entry name" value="HAD_VSP_like"/>
    <property type="match status" value="1"/>
</dbReference>
<accession>A0A0B6D421</accession>
<dbReference type="OrthoDB" id="193314at2"/>
<proteinExistence type="predicted"/>
<reference evidence="2 3" key="1">
    <citation type="journal article" date="2015" name="Genome Announc.">
        <title>Genome sequencing of 18 francisella strains to aid in assay development and testing.</title>
        <authorList>
            <person name="Johnson S.L."/>
            <person name="Daligault H.E."/>
            <person name="Davenport K.W."/>
            <person name="Coyne S.R."/>
            <person name="Frey K.G."/>
            <person name="Koroleva G.I."/>
            <person name="Broomall S.M."/>
            <person name="Bishop-Lilly K.A."/>
            <person name="Bruce D.C."/>
            <person name="Chertkov O."/>
            <person name="Freitas T."/>
            <person name="Jaissle J."/>
            <person name="Ladner J.T."/>
            <person name="Rosenzweig C.N."/>
            <person name="Gibbons H.S."/>
            <person name="Palacios G.F."/>
            <person name="Redden C.L."/>
            <person name="Xu Y."/>
            <person name="Minogue T.D."/>
            <person name="Chain P.S."/>
        </authorList>
    </citation>
    <scope>NUCLEOTIDE SEQUENCE [LARGE SCALE GENOMIC DNA]</scope>
    <source>
        <strain evidence="2 3">GA01-2794</strain>
    </source>
</reference>
<gene>
    <name evidence="2" type="ORF">LA55_1825</name>
</gene>
<protein>
    <submittedName>
        <fullName evidence="2">HAD super, subIIIB family protein</fullName>
    </submittedName>
</protein>
<keyword evidence="1" id="KW-0732">Signal</keyword>
<dbReference type="PANTHER" id="PTHR31284:SF10">
    <property type="entry name" value="ACID PHOSPHATASE-LIKE PROTEIN"/>
    <property type="match status" value="1"/>
</dbReference>
<dbReference type="KEGG" id="fpz:LA55_1825"/>
<sequence length="195" mass="22335">MTQEQVISYYESQAHEDEVRSILEKAKQVIDAQSSLKNNAIVLDIDETSLSHYYPFKEVGFPQQENHQIWDELLAKTSAYPIKATLDFYLYCLTKGLKIFFISARFAKHLEATRQALSNAGYVGFEDVFVFPNNLTEYDSKGFKNFKAERRAYIESLGYKILISIGDQSSDLVGGYALNTFQLPNYLYGENSVFQ</sequence>
<evidence type="ECO:0000313" key="3">
    <source>
        <dbReference type="Proteomes" id="UP000031830"/>
    </source>
</evidence>
<dbReference type="InterPro" id="IPR036412">
    <property type="entry name" value="HAD-like_sf"/>
</dbReference>